<dbReference type="CDD" id="cd03397">
    <property type="entry name" value="PAP2_acid_phosphatase"/>
    <property type="match status" value="1"/>
</dbReference>
<dbReference type="Pfam" id="PF01569">
    <property type="entry name" value="PAP2"/>
    <property type="match status" value="1"/>
</dbReference>
<proteinExistence type="inferred from homology"/>
<dbReference type="SMART" id="SM00014">
    <property type="entry name" value="acidPPc"/>
    <property type="match status" value="1"/>
</dbReference>
<dbReference type="Proteomes" id="UP000683421">
    <property type="component" value="Chromosome"/>
</dbReference>
<evidence type="ECO:0000313" key="5">
    <source>
        <dbReference type="Proteomes" id="UP000683421"/>
    </source>
</evidence>
<dbReference type="InterPro" id="IPR001011">
    <property type="entry name" value="Acid_Pase_classA_bac"/>
</dbReference>
<accession>A0AAJ4NPC8</accession>
<feature type="signal peptide" evidence="2">
    <location>
        <begin position="1"/>
        <end position="18"/>
    </location>
</feature>
<dbReference type="InterPro" id="IPR000326">
    <property type="entry name" value="PAP2/HPO"/>
</dbReference>
<dbReference type="AlphaFoldDB" id="A0AAJ4NPC8"/>
<evidence type="ECO:0000313" key="4">
    <source>
        <dbReference type="EMBL" id="QWU99452.1"/>
    </source>
</evidence>
<gene>
    <name evidence="4" type="ORF">KQR59_00790</name>
</gene>
<dbReference type="EC" id="3.1.3.2" evidence="1"/>
<evidence type="ECO:0000259" key="3">
    <source>
        <dbReference type="SMART" id="SM00014"/>
    </source>
</evidence>
<dbReference type="PIRSF" id="PIRSF000897">
    <property type="entry name" value="Acid_Ptase_ClsA"/>
    <property type="match status" value="1"/>
</dbReference>
<dbReference type="KEGG" id="fsr:KQR59_00790"/>
<dbReference type="EMBL" id="CP076680">
    <property type="protein sequence ID" value="QWU99452.1"/>
    <property type="molecule type" value="Genomic_DNA"/>
</dbReference>
<comment type="similarity">
    <text evidence="1">Belongs to the class A bacterial acid phosphatase family.</text>
</comment>
<dbReference type="GO" id="GO:0003993">
    <property type="term" value="F:acid phosphatase activity"/>
    <property type="evidence" value="ECO:0007669"/>
    <property type="project" value="InterPro"/>
</dbReference>
<dbReference type="GO" id="GO:0030288">
    <property type="term" value="C:outer membrane-bounded periplasmic space"/>
    <property type="evidence" value="ECO:0007669"/>
    <property type="project" value="InterPro"/>
</dbReference>
<feature type="chain" id="PRO_5042571601" description="Acid phosphatase" evidence="2">
    <location>
        <begin position="19"/>
        <end position="249"/>
    </location>
</feature>
<evidence type="ECO:0000256" key="1">
    <source>
        <dbReference type="PIRNR" id="PIRNR000897"/>
    </source>
</evidence>
<sequence length="249" mass="27616">MKKIIVLLSFVCATIAFAAGDGFLSKDELPNSLAILPPPPVMTPMAGSNVSYPAFAEDQEISKSIFIEKTFFNGEQISQTRLDQAVSDADTEVETFVNAFIDPLDIPNKQSIKQLLINNPDLIKKVTYDGKNSTEAAKNAYARERPYSFYNEAVCTGDPDPHHSYPSAHSTRGMVVAYTIADLLPSQYRAQILVRGMDYGDSRVICGAHWRSDIQAGRTMANAVYSMLKTNDSFNNEFNRMKQQIDALI</sequence>
<dbReference type="RefSeq" id="WP_216692262.1">
    <property type="nucleotide sequence ID" value="NZ_CP076680.1"/>
</dbReference>
<keyword evidence="5" id="KW-1185">Reference proteome</keyword>
<comment type="catalytic activity">
    <reaction evidence="1">
        <text>a phosphate monoester + H2O = an alcohol + phosphate</text>
        <dbReference type="Rhea" id="RHEA:15017"/>
        <dbReference type="ChEBI" id="CHEBI:15377"/>
        <dbReference type="ChEBI" id="CHEBI:30879"/>
        <dbReference type="ChEBI" id="CHEBI:43474"/>
        <dbReference type="ChEBI" id="CHEBI:67140"/>
        <dbReference type="EC" id="3.1.3.2"/>
    </reaction>
</comment>
<keyword evidence="2" id="KW-0732">Signal</keyword>
<keyword evidence="1" id="KW-0378">Hydrolase</keyword>
<name>A0AAJ4NPC8_9GAMM</name>
<protein>
    <recommendedName>
        <fullName evidence="1">Acid phosphatase</fullName>
        <ecNumber evidence="1">3.1.3.2</ecNumber>
    </recommendedName>
</protein>
<reference evidence="4 5" key="1">
    <citation type="submission" date="2021-06" db="EMBL/GenBank/DDBJ databases">
        <title>Ulceroglandular infection and bacteremia caused by Francisella salimarina in an immunocompromised patient, France.</title>
        <authorList>
            <person name="Hennebique A."/>
            <person name="Caspar Y."/>
            <person name="Maurin M."/>
            <person name="Boisset S."/>
            <person name="Pelloux I."/>
            <person name="Gallego-Hernanz M.P."/>
            <person name="Burucoa C."/>
            <person name="Cazenave-Roblot F."/>
            <person name="Plouzeau C."/>
            <person name="Rammaert B."/>
        </authorList>
    </citation>
    <scope>NUCLEOTIDE SEQUENCE [LARGE SCALE GENOMIC DNA]</scope>
    <source>
        <strain evidence="4 5">CHUGA-F75</strain>
    </source>
</reference>
<organism evidence="4 5">
    <name type="scientific">Francisella salimarina</name>
    <dbReference type="NCBI Taxonomy" id="2599927"/>
    <lineage>
        <taxon>Bacteria</taxon>
        <taxon>Pseudomonadati</taxon>
        <taxon>Pseudomonadota</taxon>
        <taxon>Gammaproteobacteria</taxon>
        <taxon>Thiotrichales</taxon>
        <taxon>Francisellaceae</taxon>
        <taxon>Francisella</taxon>
    </lineage>
</organism>
<feature type="domain" description="Phosphatidic acid phosphatase type 2/haloperoxidase" evidence="3">
    <location>
        <begin position="122"/>
        <end position="229"/>
    </location>
</feature>
<evidence type="ECO:0000256" key="2">
    <source>
        <dbReference type="SAM" id="SignalP"/>
    </source>
</evidence>